<dbReference type="InterPro" id="IPR032675">
    <property type="entry name" value="LRR_dom_sf"/>
</dbReference>
<dbReference type="SUPFAM" id="SSF52047">
    <property type="entry name" value="RNI-like"/>
    <property type="match status" value="1"/>
</dbReference>
<reference evidence="1 2" key="1">
    <citation type="submission" date="2014-04" db="EMBL/GenBank/DDBJ databases">
        <authorList>
            <consortium name="DOE Joint Genome Institute"/>
            <person name="Kuo A."/>
            <person name="Gay G."/>
            <person name="Dore J."/>
            <person name="Kohler A."/>
            <person name="Nagy L.G."/>
            <person name="Floudas D."/>
            <person name="Copeland A."/>
            <person name="Barry K.W."/>
            <person name="Cichocki N."/>
            <person name="Veneault-Fourrey C."/>
            <person name="LaButti K."/>
            <person name="Lindquist E.A."/>
            <person name="Lipzen A."/>
            <person name="Lundell T."/>
            <person name="Morin E."/>
            <person name="Murat C."/>
            <person name="Sun H."/>
            <person name="Tunlid A."/>
            <person name="Henrissat B."/>
            <person name="Grigoriev I.V."/>
            <person name="Hibbett D.S."/>
            <person name="Martin F."/>
            <person name="Nordberg H.P."/>
            <person name="Cantor M.N."/>
            <person name="Hua S.X."/>
        </authorList>
    </citation>
    <scope>NUCLEOTIDE SEQUENCE [LARGE SCALE GENOMIC DNA]</scope>
    <source>
        <strain evidence="2">h7</strain>
    </source>
</reference>
<protein>
    <submittedName>
        <fullName evidence="1">Uncharacterized protein</fullName>
    </submittedName>
</protein>
<evidence type="ECO:0000313" key="1">
    <source>
        <dbReference type="EMBL" id="KIM43901.1"/>
    </source>
</evidence>
<dbReference type="Proteomes" id="UP000053424">
    <property type="component" value="Unassembled WGS sequence"/>
</dbReference>
<accession>A0A0C3CJG9</accession>
<dbReference type="OrthoDB" id="3253362at2759"/>
<sequence length="469" mass="53122">MTNQTLGSSALESIVSNLPTHLHSANLRNRVGFDVAELHVELLCEIFERFVEDHLLQPIRDDTPSPLVSRNCRSDPTKLGQVCSRWRKVAINLPKLWSNILIHNPKPSHVYLTDVWLERSGNNPLNLEIYSGRNHDVGSAIQILKSFIAHLSRWKRFHLHAAIELLSPLSEIILSPEKPLILESVSLVFRGLFWYQPKTLEDKIWEYFHRCPTLRQVVWPRNFLNHAPSQLTHICARFPCSIEGFLLFLSGCPLIQELNIEDLSLPSNNPPDIAISLPLSLDHLGVLRIYSYNVAPASCFIASLTCPSLESLEINHCFDLESSFSNQILQELPRFLHRSGCCLQKLDLRVVGTNITDGELTKCLSDSPLQSLRYLHVSMDNLSDRMVGLLSRKSPTGLHEFAPFLEKLELPWCATTDGLLANMVSSRWHEVLDGNYSTSLGHLQVAIVHHKKGHFDAIDKAFFSANVLY</sequence>
<dbReference type="HOGENOM" id="CLU_018544_11_0_1"/>
<dbReference type="Gene3D" id="1.20.1280.50">
    <property type="match status" value="1"/>
</dbReference>
<gene>
    <name evidence="1" type="ORF">M413DRAFT_25419</name>
</gene>
<dbReference type="AlphaFoldDB" id="A0A0C3CJG9"/>
<proteinExistence type="predicted"/>
<dbReference type="EMBL" id="KN831774">
    <property type="protein sequence ID" value="KIM43901.1"/>
    <property type="molecule type" value="Genomic_DNA"/>
</dbReference>
<organism evidence="1 2">
    <name type="scientific">Hebeloma cylindrosporum</name>
    <dbReference type="NCBI Taxonomy" id="76867"/>
    <lineage>
        <taxon>Eukaryota</taxon>
        <taxon>Fungi</taxon>
        <taxon>Dikarya</taxon>
        <taxon>Basidiomycota</taxon>
        <taxon>Agaricomycotina</taxon>
        <taxon>Agaricomycetes</taxon>
        <taxon>Agaricomycetidae</taxon>
        <taxon>Agaricales</taxon>
        <taxon>Agaricineae</taxon>
        <taxon>Hymenogastraceae</taxon>
        <taxon>Hebeloma</taxon>
    </lineage>
</organism>
<name>A0A0C3CJG9_HEBCY</name>
<keyword evidence="2" id="KW-1185">Reference proteome</keyword>
<reference evidence="2" key="2">
    <citation type="submission" date="2015-01" db="EMBL/GenBank/DDBJ databases">
        <title>Evolutionary Origins and Diversification of the Mycorrhizal Mutualists.</title>
        <authorList>
            <consortium name="DOE Joint Genome Institute"/>
            <consortium name="Mycorrhizal Genomics Consortium"/>
            <person name="Kohler A."/>
            <person name="Kuo A."/>
            <person name="Nagy L.G."/>
            <person name="Floudas D."/>
            <person name="Copeland A."/>
            <person name="Barry K.W."/>
            <person name="Cichocki N."/>
            <person name="Veneault-Fourrey C."/>
            <person name="LaButti K."/>
            <person name="Lindquist E.A."/>
            <person name="Lipzen A."/>
            <person name="Lundell T."/>
            <person name="Morin E."/>
            <person name="Murat C."/>
            <person name="Riley R."/>
            <person name="Ohm R."/>
            <person name="Sun H."/>
            <person name="Tunlid A."/>
            <person name="Henrissat B."/>
            <person name="Grigoriev I.V."/>
            <person name="Hibbett D.S."/>
            <person name="Martin F."/>
        </authorList>
    </citation>
    <scope>NUCLEOTIDE SEQUENCE [LARGE SCALE GENOMIC DNA]</scope>
    <source>
        <strain evidence="2">h7</strain>
    </source>
</reference>
<evidence type="ECO:0000313" key="2">
    <source>
        <dbReference type="Proteomes" id="UP000053424"/>
    </source>
</evidence>
<dbReference type="Gene3D" id="3.80.10.10">
    <property type="entry name" value="Ribonuclease Inhibitor"/>
    <property type="match status" value="1"/>
</dbReference>